<dbReference type="PANTHER" id="PTHR21310">
    <property type="entry name" value="AMINOGLYCOSIDE PHOSPHOTRANSFERASE-RELATED-RELATED"/>
    <property type="match status" value="1"/>
</dbReference>
<evidence type="ECO:0000313" key="3">
    <source>
        <dbReference type="Proteomes" id="UP000297245"/>
    </source>
</evidence>
<dbReference type="PANTHER" id="PTHR21310:SF15">
    <property type="entry name" value="AMINOGLYCOSIDE PHOSPHOTRANSFERASE DOMAIN-CONTAINING PROTEIN"/>
    <property type="match status" value="1"/>
</dbReference>
<evidence type="ECO:0000259" key="1">
    <source>
        <dbReference type="Pfam" id="PF01636"/>
    </source>
</evidence>
<keyword evidence="3" id="KW-1185">Reference proteome</keyword>
<reference evidence="2 3" key="1">
    <citation type="journal article" date="2019" name="Nat. Ecol. Evol.">
        <title>Megaphylogeny resolves global patterns of mushroom evolution.</title>
        <authorList>
            <person name="Varga T."/>
            <person name="Krizsan K."/>
            <person name="Foldi C."/>
            <person name="Dima B."/>
            <person name="Sanchez-Garcia M."/>
            <person name="Sanchez-Ramirez S."/>
            <person name="Szollosi G.J."/>
            <person name="Szarkandi J.G."/>
            <person name="Papp V."/>
            <person name="Albert L."/>
            <person name="Andreopoulos W."/>
            <person name="Angelini C."/>
            <person name="Antonin V."/>
            <person name="Barry K.W."/>
            <person name="Bougher N.L."/>
            <person name="Buchanan P."/>
            <person name="Buyck B."/>
            <person name="Bense V."/>
            <person name="Catcheside P."/>
            <person name="Chovatia M."/>
            <person name="Cooper J."/>
            <person name="Damon W."/>
            <person name="Desjardin D."/>
            <person name="Finy P."/>
            <person name="Geml J."/>
            <person name="Haridas S."/>
            <person name="Hughes K."/>
            <person name="Justo A."/>
            <person name="Karasinski D."/>
            <person name="Kautmanova I."/>
            <person name="Kiss B."/>
            <person name="Kocsube S."/>
            <person name="Kotiranta H."/>
            <person name="LaButti K.M."/>
            <person name="Lechner B.E."/>
            <person name="Liimatainen K."/>
            <person name="Lipzen A."/>
            <person name="Lukacs Z."/>
            <person name="Mihaltcheva S."/>
            <person name="Morgado L.N."/>
            <person name="Niskanen T."/>
            <person name="Noordeloos M.E."/>
            <person name="Ohm R.A."/>
            <person name="Ortiz-Santana B."/>
            <person name="Ovrebo C."/>
            <person name="Racz N."/>
            <person name="Riley R."/>
            <person name="Savchenko A."/>
            <person name="Shiryaev A."/>
            <person name="Soop K."/>
            <person name="Spirin V."/>
            <person name="Szebenyi C."/>
            <person name="Tomsovsky M."/>
            <person name="Tulloss R.E."/>
            <person name="Uehling J."/>
            <person name="Grigoriev I.V."/>
            <person name="Vagvolgyi C."/>
            <person name="Papp T."/>
            <person name="Martin F.M."/>
            <person name="Miettinen O."/>
            <person name="Hibbett D.S."/>
            <person name="Nagy L.G."/>
        </authorList>
    </citation>
    <scope>NUCLEOTIDE SEQUENCE [LARGE SCALE GENOMIC DNA]</scope>
    <source>
        <strain evidence="2 3">CBS 962.96</strain>
    </source>
</reference>
<protein>
    <submittedName>
        <fullName evidence="2">Kinase-like protein</fullName>
    </submittedName>
</protein>
<feature type="domain" description="Aminoglycoside phosphotransferase" evidence="1">
    <location>
        <begin position="94"/>
        <end position="271"/>
    </location>
</feature>
<gene>
    <name evidence="2" type="ORF">K435DRAFT_672295</name>
</gene>
<sequence length="319" mass="36802">MPSTGGYDRLNQSALRVLTKALEVDPSADLEDTLRRLYTSYSTLRNSTDSPRIAESLLRVLSLYEPIAVNGTRMIVPLSNNSDVLVKVGENIGPEEHELLSLIADNVPSILVPRPLGYLIIGSWSFMFMTRLPGQCLEERWSTLDMSQKERVRVHLDNIFRELRNIEFPNGWAVGSIQEPRQCKDCRRELRISPGPIYNESQFNDFLTHSPTSRSRAAEGYRNWICSMLRTDHRFVLTHGDFHPRNIMVELGSDGNMSLGLVDWEMGGFYPEYWEIQHQQMTRACTKDNNDWWDYLPQCILGYDHEIVVDYLVERVLLC</sequence>
<dbReference type="InterPro" id="IPR011009">
    <property type="entry name" value="Kinase-like_dom_sf"/>
</dbReference>
<dbReference type="SUPFAM" id="SSF56112">
    <property type="entry name" value="Protein kinase-like (PK-like)"/>
    <property type="match status" value="1"/>
</dbReference>
<name>A0A4S8LSM8_DENBC</name>
<keyword evidence="2" id="KW-0808">Transferase</keyword>
<proteinExistence type="predicted"/>
<dbReference type="EMBL" id="ML179282">
    <property type="protein sequence ID" value="THU92321.1"/>
    <property type="molecule type" value="Genomic_DNA"/>
</dbReference>
<dbReference type="InterPro" id="IPR051678">
    <property type="entry name" value="AGP_Transferase"/>
</dbReference>
<dbReference type="GO" id="GO:0016301">
    <property type="term" value="F:kinase activity"/>
    <property type="evidence" value="ECO:0007669"/>
    <property type="project" value="UniProtKB-KW"/>
</dbReference>
<dbReference type="CDD" id="cd05120">
    <property type="entry name" value="APH_ChoK_like"/>
    <property type="match status" value="1"/>
</dbReference>
<dbReference type="Pfam" id="PF01636">
    <property type="entry name" value="APH"/>
    <property type="match status" value="1"/>
</dbReference>
<dbReference type="Proteomes" id="UP000297245">
    <property type="component" value="Unassembled WGS sequence"/>
</dbReference>
<dbReference type="OrthoDB" id="2906425at2759"/>
<dbReference type="Gene3D" id="3.90.1200.10">
    <property type="match status" value="1"/>
</dbReference>
<accession>A0A4S8LSM8</accession>
<organism evidence="2 3">
    <name type="scientific">Dendrothele bispora (strain CBS 962.96)</name>
    <dbReference type="NCBI Taxonomy" id="1314807"/>
    <lineage>
        <taxon>Eukaryota</taxon>
        <taxon>Fungi</taxon>
        <taxon>Dikarya</taxon>
        <taxon>Basidiomycota</taxon>
        <taxon>Agaricomycotina</taxon>
        <taxon>Agaricomycetes</taxon>
        <taxon>Agaricomycetidae</taxon>
        <taxon>Agaricales</taxon>
        <taxon>Agaricales incertae sedis</taxon>
        <taxon>Dendrothele</taxon>
    </lineage>
</organism>
<evidence type="ECO:0000313" key="2">
    <source>
        <dbReference type="EMBL" id="THU92321.1"/>
    </source>
</evidence>
<keyword evidence="2" id="KW-0418">Kinase</keyword>
<dbReference type="InterPro" id="IPR002575">
    <property type="entry name" value="Aminoglycoside_PTrfase"/>
</dbReference>
<dbReference type="AlphaFoldDB" id="A0A4S8LSM8"/>